<evidence type="ECO:0000256" key="9">
    <source>
        <dbReference type="RuleBase" id="RU363093"/>
    </source>
</evidence>
<dbReference type="SUPFAM" id="SSF48613">
    <property type="entry name" value="Heme oxygenase-like"/>
    <property type="match status" value="1"/>
</dbReference>
<dbReference type="RefSeq" id="WP_307232900.1">
    <property type="nucleotide sequence ID" value="NZ_JAUSTT010000037.1"/>
</dbReference>
<dbReference type="EC" id="3.5.99.2" evidence="5 9"/>
<comment type="similarity">
    <text evidence="3 9">Belongs to the TenA family.</text>
</comment>
<dbReference type="Gene3D" id="1.20.910.10">
    <property type="entry name" value="Heme oxygenase-like"/>
    <property type="match status" value="1"/>
</dbReference>
<evidence type="ECO:0000313" key="11">
    <source>
        <dbReference type="EMBL" id="MDQ0178248.1"/>
    </source>
</evidence>
<evidence type="ECO:0000256" key="2">
    <source>
        <dbReference type="ARBA" id="ARBA00004948"/>
    </source>
</evidence>
<dbReference type="InterPro" id="IPR016084">
    <property type="entry name" value="Haem_Oase-like_multi-hlx"/>
</dbReference>
<evidence type="ECO:0000256" key="4">
    <source>
        <dbReference type="ARBA" id="ARBA00011881"/>
    </source>
</evidence>
<dbReference type="GO" id="GO:0050334">
    <property type="term" value="F:thiaminase activity"/>
    <property type="evidence" value="ECO:0007669"/>
    <property type="project" value="UniProtKB-EC"/>
</dbReference>
<comment type="function">
    <text evidence="9">Catalyzes an amino-pyrimidine hydrolysis reaction at the C5' of the pyrimidine moiety of thiamine compounds, a reaction that is part of a thiamine salvage pathway.</text>
</comment>
<reference evidence="11 12" key="1">
    <citation type="submission" date="2023-07" db="EMBL/GenBank/DDBJ databases">
        <title>Genomic Encyclopedia of Type Strains, Phase IV (KMG-IV): sequencing the most valuable type-strain genomes for metagenomic binning, comparative biology and taxonomic classification.</title>
        <authorList>
            <person name="Goeker M."/>
        </authorList>
    </citation>
    <scope>NUCLEOTIDE SEQUENCE [LARGE SCALE GENOMIC DNA]</scope>
    <source>
        <strain evidence="11 12">DSM 23837</strain>
    </source>
</reference>
<dbReference type="EMBL" id="JAUSTT010000037">
    <property type="protein sequence ID" value="MDQ0178248.1"/>
    <property type="molecule type" value="Genomic_DNA"/>
</dbReference>
<comment type="subunit">
    <text evidence="4">Homotetramer.</text>
</comment>
<dbReference type="PANTHER" id="PTHR43198:SF2">
    <property type="entry name" value="SI:CH1073-67J19.1-RELATED"/>
    <property type="match status" value="1"/>
</dbReference>
<dbReference type="PANTHER" id="PTHR43198">
    <property type="entry name" value="BIFUNCTIONAL TH2 PROTEIN"/>
    <property type="match status" value="1"/>
</dbReference>
<dbReference type="NCBIfam" id="TIGR04306">
    <property type="entry name" value="salvage_TenA"/>
    <property type="match status" value="1"/>
</dbReference>
<feature type="domain" description="Thiaminase-2/PQQC" evidence="10">
    <location>
        <begin position="9"/>
        <end position="215"/>
    </location>
</feature>
<dbReference type="InterPro" id="IPR004305">
    <property type="entry name" value="Thiaminase-2/PQQC"/>
</dbReference>
<keyword evidence="7 9" id="KW-0784">Thiamine biosynthesis</keyword>
<dbReference type="Proteomes" id="UP001223586">
    <property type="component" value="Unassembled WGS sequence"/>
</dbReference>
<evidence type="ECO:0000313" key="12">
    <source>
        <dbReference type="Proteomes" id="UP001223586"/>
    </source>
</evidence>
<comment type="caution">
    <text evidence="11">The sequence shown here is derived from an EMBL/GenBank/DDBJ whole genome shotgun (WGS) entry which is preliminary data.</text>
</comment>
<proteinExistence type="inferred from homology"/>
<evidence type="ECO:0000259" key="10">
    <source>
        <dbReference type="Pfam" id="PF03070"/>
    </source>
</evidence>
<comment type="catalytic activity">
    <reaction evidence="8 9">
        <text>thiamine + H2O = 5-(2-hydroxyethyl)-4-methylthiazole + 4-amino-5-hydroxymethyl-2-methylpyrimidine + H(+)</text>
        <dbReference type="Rhea" id="RHEA:17509"/>
        <dbReference type="ChEBI" id="CHEBI:15377"/>
        <dbReference type="ChEBI" id="CHEBI:15378"/>
        <dbReference type="ChEBI" id="CHEBI:16892"/>
        <dbReference type="ChEBI" id="CHEBI:17957"/>
        <dbReference type="ChEBI" id="CHEBI:18385"/>
        <dbReference type="EC" id="3.5.99.2"/>
    </reaction>
</comment>
<evidence type="ECO:0000256" key="8">
    <source>
        <dbReference type="ARBA" id="ARBA00048337"/>
    </source>
</evidence>
<accession>A0ABT9WYR2</accession>
<dbReference type="InterPro" id="IPR050967">
    <property type="entry name" value="Thiamine_Salvage_TenA"/>
</dbReference>
<dbReference type="Pfam" id="PF03070">
    <property type="entry name" value="TENA_THI-4"/>
    <property type="match status" value="1"/>
</dbReference>
<evidence type="ECO:0000256" key="1">
    <source>
        <dbReference type="ARBA" id="ARBA00001881"/>
    </source>
</evidence>
<dbReference type="InterPro" id="IPR027574">
    <property type="entry name" value="Thiaminase_II"/>
</dbReference>
<evidence type="ECO:0000256" key="5">
    <source>
        <dbReference type="ARBA" id="ARBA00012684"/>
    </source>
</evidence>
<organism evidence="11 12">
    <name type="scientific">Bacillus chungangensis</name>
    <dbReference type="NCBI Taxonomy" id="587633"/>
    <lineage>
        <taxon>Bacteria</taxon>
        <taxon>Bacillati</taxon>
        <taxon>Bacillota</taxon>
        <taxon>Bacilli</taxon>
        <taxon>Bacillales</taxon>
        <taxon>Bacillaceae</taxon>
        <taxon>Bacillus</taxon>
    </lineage>
</organism>
<evidence type="ECO:0000256" key="7">
    <source>
        <dbReference type="ARBA" id="ARBA00022977"/>
    </source>
</evidence>
<gene>
    <name evidence="11" type="ORF">J2S08_004152</name>
</gene>
<dbReference type="CDD" id="cd19360">
    <property type="entry name" value="TenA_C_SaTenA-like"/>
    <property type="match status" value="1"/>
</dbReference>
<protein>
    <recommendedName>
        <fullName evidence="6 9">Aminopyrimidine aminohydrolase</fullName>
        <ecNumber evidence="5 9">3.5.99.2</ecNumber>
    </recommendedName>
</protein>
<sequence>MSFSQELRKEAAPIFEAIFQHPFVKGIGAGKLDKEQLIHYIKQDFEYLNAFMKIYGTAITKCTNRRDIAFFNSQISFILHSEIHPHHNFCEQAGVSYQELQGFPLAPTAHHYTQHMLEVAQSGTMAEIIAVLLPCPWTYTEIGARLINEVNPDQAHPFYEWITFYGKNMDNSVTSRFCKMLDTLAVKANSEEKTNMRRHFLLSCQLEYMFWDMAFKLEDWPVALKGANAN</sequence>
<comment type="catalytic activity">
    <reaction evidence="1 9">
        <text>4-amino-5-aminomethyl-2-methylpyrimidine + H2O = 4-amino-5-hydroxymethyl-2-methylpyrimidine + NH4(+)</text>
        <dbReference type="Rhea" id="RHEA:31799"/>
        <dbReference type="ChEBI" id="CHEBI:15377"/>
        <dbReference type="ChEBI" id="CHEBI:16892"/>
        <dbReference type="ChEBI" id="CHEBI:28938"/>
        <dbReference type="ChEBI" id="CHEBI:63416"/>
        <dbReference type="EC" id="3.5.99.2"/>
    </reaction>
</comment>
<evidence type="ECO:0000256" key="3">
    <source>
        <dbReference type="ARBA" id="ARBA00010264"/>
    </source>
</evidence>
<keyword evidence="9 11" id="KW-0378">Hydrolase</keyword>
<keyword evidence="12" id="KW-1185">Reference proteome</keyword>
<comment type="pathway">
    <text evidence="2 9">Cofactor biosynthesis; thiamine diphosphate biosynthesis.</text>
</comment>
<name>A0ABT9WYR2_9BACI</name>
<evidence type="ECO:0000256" key="6">
    <source>
        <dbReference type="ARBA" id="ARBA00013647"/>
    </source>
</evidence>